<name>A0AAV9F9R3_ACOCL</name>
<gene>
    <name evidence="1" type="ORF">QJS10_CPA03g00375</name>
</gene>
<organism evidence="1 2">
    <name type="scientific">Acorus calamus</name>
    <name type="common">Sweet flag</name>
    <dbReference type="NCBI Taxonomy" id="4465"/>
    <lineage>
        <taxon>Eukaryota</taxon>
        <taxon>Viridiplantae</taxon>
        <taxon>Streptophyta</taxon>
        <taxon>Embryophyta</taxon>
        <taxon>Tracheophyta</taxon>
        <taxon>Spermatophyta</taxon>
        <taxon>Magnoliopsida</taxon>
        <taxon>Liliopsida</taxon>
        <taxon>Acoraceae</taxon>
        <taxon>Acorus</taxon>
    </lineage>
</organism>
<accession>A0AAV9F9R3</accession>
<evidence type="ECO:0000313" key="2">
    <source>
        <dbReference type="Proteomes" id="UP001180020"/>
    </source>
</evidence>
<comment type="caution">
    <text evidence="1">The sequence shown here is derived from an EMBL/GenBank/DDBJ whole genome shotgun (WGS) entry which is preliminary data.</text>
</comment>
<reference evidence="1" key="2">
    <citation type="submission" date="2023-06" db="EMBL/GenBank/DDBJ databases">
        <authorList>
            <person name="Ma L."/>
            <person name="Liu K.-W."/>
            <person name="Li Z."/>
            <person name="Hsiao Y.-Y."/>
            <person name="Qi Y."/>
            <person name="Fu T."/>
            <person name="Tang G."/>
            <person name="Zhang D."/>
            <person name="Sun W.-H."/>
            <person name="Liu D.-K."/>
            <person name="Li Y."/>
            <person name="Chen G.-Z."/>
            <person name="Liu X.-D."/>
            <person name="Liao X.-Y."/>
            <person name="Jiang Y.-T."/>
            <person name="Yu X."/>
            <person name="Hao Y."/>
            <person name="Huang J."/>
            <person name="Zhao X.-W."/>
            <person name="Ke S."/>
            <person name="Chen Y.-Y."/>
            <person name="Wu W.-L."/>
            <person name="Hsu J.-L."/>
            <person name="Lin Y.-F."/>
            <person name="Huang M.-D."/>
            <person name="Li C.-Y."/>
            <person name="Huang L."/>
            <person name="Wang Z.-W."/>
            <person name="Zhao X."/>
            <person name="Zhong W.-Y."/>
            <person name="Peng D.-H."/>
            <person name="Ahmad S."/>
            <person name="Lan S."/>
            <person name="Zhang J.-S."/>
            <person name="Tsai W.-C."/>
            <person name="Van De Peer Y."/>
            <person name="Liu Z.-J."/>
        </authorList>
    </citation>
    <scope>NUCLEOTIDE SEQUENCE</scope>
    <source>
        <strain evidence="1">CP</strain>
        <tissue evidence="1">Leaves</tissue>
    </source>
</reference>
<evidence type="ECO:0000313" key="1">
    <source>
        <dbReference type="EMBL" id="KAK1321008.1"/>
    </source>
</evidence>
<reference evidence="1" key="1">
    <citation type="journal article" date="2023" name="Nat. Commun.">
        <title>Diploid and tetraploid genomes of Acorus and the evolution of monocots.</title>
        <authorList>
            <person name="Ma L."/>
            <person name="Liu K.W."/>
            <person name="Li Z."/>
            <person name="Hsiao Y.Y."/>
            <person name="Qi Y."/>
            <person name="Fu T."/>
            <person name="Tang G.D."/>
            <person name="Zhang D."/>
            <person name="Sun W.H."/>
            <person name="Liu D.K."/>
            <person name="Li Y."/>
            <person name="Chen G.Z."/>
            <person name="Liu X.D."/>
            <person name="Liao X.Y."/>
            <person name="Jiang Y.T."/>
            <person name="Yu X."/>
            <person name="Hao Y."/>
            <person name="Huang J."/>
            <person name="Zhao X.W."/>
            <person name="Ke S."/>
            <person name="Chen Y.Y."/>
            <person name="Wu W.L."/>
            <person name="Hsu J.L."/>
            <person name="Lin Y.F."/>
            <person name="Huang M.D."/>
            <person name="Li C.Y."/>
            <person name="Huang L."/>
            <person name="Wang Z.W."/>
            <person name="Zhao X."/>
            <person name="Zhong W.Y."/>
            <person name="Peng D.H."/>
            <person name="Ahmad S."/>
            <person name="Lan S."/>
            <person name="Zhang J.S."/>
            <person name="Tsai W.C."/>
            <person name="Van de Peer Y."/>
            <person name="Liu Z.J."/>
        </authorList>
    </citation>
    <scope>NUCLEOTIDE SEQUENCE</scope>
    <source>
        <strain evidence="1">CP</strain>
    </source>
</reference>
<dbReference type="EMBL" id="JAUJYO010000003">
    <property type="protein sequence ID" value="KAK1321008.1"/>
    <property type="molecule type" value="Genomic_DNA"/>
</dbReference>
<dbReference type="AlphaFoldDB" id="A0AAV9F9R3"/>
<dbReference type="Proteomes" id="UP001180020">
    <property type="component" value="Unassembled WGS sequence"/>
</dbReference>
<proteinExistence type="predicted"/>
<keyword evidence="2" id="KW-1185">Reference proteome</keyword>
<sequence>MILIDYITNNGEGVWNTLARSAGPSGAGLRSGSATIRRRCLLGHGGTLVLTFA</sequence>
<protein>
    <submittedName>
        <fullName evidence="1">Uncharacterized protein</fullName>
    </submittedName>
</protein>